<evidence type="ECO:0000256" key="7">
    <source>
        <dbReference type="SAM" id="Phobius"/>
    </source>
</evidence>
<reference evidence="9 10" key="1">
    <citation type="submission" date="2021-01" db="EMBL/GenBank/DDBJ databases">
        <title>Cercospora kikuchii MAFF 305040 whole genome shotgun sequence.</title>
        <authorList>
            <person name="Kashiwa T."/>
            <person name="Suzuki T."/>
        </authorList>
    </citation>
    <scope>NUCLEOTIDE SEQUENCE [LARGE SCALE GENOMIC DNA]</scope>
    <source>
        <strain evidence="9 10">MAFF 305040</strain>
    </source>
</reference>
<evidence type="ECO:0000259" key="8">
    <source>
        <dbReference type="Pfam" id="PF20684"/>
    </source>
</evidence>
<dbReference type="Proteomes" id="UP000825890">
    <property type="component" value="Unassembled WGS sequence"/>
</dbReference>
<feature type="compositionally biased region" description="Acidic residues" evidence="6">
    <location>
        <begin position="371"/>
        <end position="382"/>
    </location>
</feature>
<dbReference type="PANTHER" id="PTHR33048">
    <property type="entry name" value="PTH11-LIKE INTEGRAL MEMBRANE PROTEIN (AFU_ORTHOLOGUE AFUA_5G11245)"/>
    <property type="match status" value="1"/>
</dbReference>
<organism evidence="9 10">
    <name type="scientific">Cercospora kikuchii</name>
    <dbReference type="NCBI Taxonomy" id="84275"/>
    <lineage>
        <taxon>Eukaryota</taxon>
        <taxon>Fungi</taxon>
        <taxon>Dikarya</taxon>
        <taxon>Ascomycota</taxon>
        <taxon>Pezizomycotina</taxon>
        <taxon>Dothideomycetes</taxon>
        <taxon>Dothideomycetidae</taxon>
        <taxon>Mycosphaerellales</taxon>
        <taxon>Mycosphaerellaceae</taxon>
        <taxon>Cercospora</taxon>
    </lineage>
</organism>
<keyword evidence="2 7" id="KW-0812">Transmembrane</keyword>
<feature type="domain" description="Rhodopsin" evidence="8">
    <location>
        <begin position="43"/>
        <end position="250"/>
    </location>
</feature>
<keyword evidence="4 7" id="KW-0472">Membrane</keyword>
<dbReference type="AlphaFoldDB" id="A0A9P3FH82"/>
<feature type="transmembrane region" description="Helical" evidence="7">
    <location>
        <begin position="142"/>
        <end position="165"/>
    </location>
</feature>
<evidence type="ECO:0000256" key="3">
    <source>
        <dbReference type="ARBA" id="ARBA00022989"/>
    </source>
</evidence>
<protein>
    <recommendedName>
        <fullName evidence="8">Rhodopsin domain-containing protein</fullName>
    </recommendedName>
</protein>
<dbReference type="GO" id="GO:0016020">
    <property type="term" value="C:membrane"/>
    <property type="evidence" value="ECO:0007669"/>
    <property type="project" value="UniProtKB-SubCell"/>
</dbReference>
<dbReference type="EMBL" id="BOLY01000003">
    <property type="protein sequence ID" value="GIZ42614.1"/>
    <property type="molecule type" value="Genomic_DNA"/>
</dbReference>
<evidence type="ECO:0000256" key="5">
    <source>
        <dbReference type="ARBA" id="ARBA00038359"/>
    </source>
</evidence>
<feature type="transmembrane region" description="Helical" evidence="7">
    <location>
        <begin position="266"/>
        <end position="283"/>
    </location>
</feature>
<keyword evidence="10" id="KW-1185">Reference proteome</keyword>
<evidence type="ECO:0000256" key="6">
    <source>
        <dbReference type="SAM" id="MobiDB-lite"/>
    </source>
</evidence>
<feature type="compositionally biased region" description="Polar residues" evidence="6">
    <location>
        <begin position="419"/>
        <end position="437"/>
    </location>
</feature>
<dbReference type="RefSeq" id="XP_044657101.1">
    <property type="nucleotide sequence ID" value="XM_044801166.1"/>
</dbReference>
<evidence type="ECO:0000313" key="10">
    <source>
        <dbReference type="Proteomes" id="UP000825890"/>
    </source>
</evidence>
<comment type="subcellular location">
    <subcellularLocation>
        <location evidence="1">Membrane</location>
        <topology evidence="1">Multi-pass membrane protein</topology>
    </subcellularLocation>
</comment>
<feature type="region of interest" description="Disordered" evidence="6">
    <location>
        <begin position="521"/>
        <end position="558"/>
    </location>
</feature>
<feature type="transmembrane region" description="Helical" evidence="7">
    <location>
        <begin position="28"/>
        <end position="46"/>
    </location>
</feature>
<accession>A0A9P3FH82</accession>
<dbReference type="InterPro" id="IPR049326">
    <property type="entry name" value="Rhodopsin_dom_fungi"/>
</dbReference>
<feature type="transmembrane region" description="Helical" evidence="7">
    <location>
        <begin position="189"/>
        <end position="215"/>
    </location>
</feature>
<gene>
    <name evidence="9" type="ORF">CKM354_000587400</name>
</gene>
<feature type="transmembrane region" description="Helical" evidence="7">
    <location>
        <begin position="58"/>
        <end position="83"/>
    </location>
</feature>
<comment type="caution">
    <text evidence="9">The sequence shown here is derived from an EMBL/GenBank/DDBJ whole genome shotgun (WGS) entry which is preliminary data.</text>
</comment>
<sequence>MFLESRALWTTAPPEPRSRAGNWPTVLFSWWCTCFAAVIIVTRVLGRKVRSSKLFREDWIMLAAIVPLFIRMILIHFVLIYGTNNVDTVEYEYSARQLYLRSIGSRLVLPARIFYAGFIWMSKYTVSEFLKRITGRIWRKRYEWTLQGIRIFLVLTFGAVVIATLTECMPFNHFWQVEPDPGPQCRQGFVQLLVMGCCDIVTDILLVAFPIPVVLSSGQNWKRKLQMVLLFALSLIMIGITATRMPKVISRHGRQQYRTVWASGEILASAFVSNGVILGSFLRDKGEKKNKFRKYSVTESLERSNARKPTLSRIRTQDSDEDLFLAIGCRPPEHLRSGQGSSTRPAPPALPAHKTHLTFQPRADTPLGDIIDGDESDFEPYEDVSPTTPRTPRIPQVLPSPSNSTTAGFHDVGNLLDNGRTSDSLPRSRKASNTSSAGPGINAYDFAHGRSPSHNRSGSAFLRNVGGRFLVPDFVRDRGESSSAAEQQRNAHRIRPTTAPIGVLGPMLERQESNVSLQDAGGLLMSSPFSNQQDRAQPRSDFPGRGSNIASSSGQHEEIELEDIGGLLSDDRTASASVARRVLERQDDSNEATTTGTNSAHQQDFDDLILHDPGGLIR</sequence>
<feature type="compositionally biased region" description="Polar residues" evidence="6">
    <location>
        <begin position="591"/>
        <end position="602"/>
    </location>
</feature>
<feature type="transmembrane region" description="Helical" evidence="7">
    <location>
        <begin position="103"/>
        <end position="121"/>
    </location>
</feature>
<feature type="region of interest" description="Disordered" evidence="6">
    <location>
        <begin position="334"/>
        <end position="458"/>
    </location>
</feature>
<evidence type="ECO:0000256" key="2">
    <source>
        <dbReference type="ARBA" id="ARBA00022692"/>
    </source>
</evidence>
<dbReference type="Pfam" id="PF20684">
    <property type="entry name" value="Fung_rhodopsin"/>
    <property type="match status" value="1"/>
</dbReference>
<name>A0A9P3FH82_9PEZI</name>
<comment type="similarity">
    <text evidence="5">Belongs to the SAT4 family.</text>
</comment>
<dbReference type="InterPro" id="IPR052337">
    <property type="entry name" value="SAT4-like"/>
</dbReference>
<evidence type="ECO:0000256" key="4">
    <source>
        <dbReference type="ARBA" id="ARBA00023136"/>
    </source>
</evidence>
<feature type="transmembrane region" description="Helical" evidence="7">
    <location>
        <begin position="227"/>
        <end position="246"/>
    </location>
</feature>
<dbReference type="GeneID" id="68291449"/>
<proteinExistence type="inferred from homology"/>
<evidence type="ECO:0000313" key="9">
    <source>
        <dbReference type="EMBL" id="GIZ42614.1"/>
    </source>
</evidence>
<keyword evidence="3 7" id="KW-1133">Transmembrane helix</keyword>
<feature type="region of interest" description="Disordered" evidence="6">
    <location>
        <begin position="578"/>
        <end position="618"/>
    </location>
</feature>
<evidence type="ECO:0000256" key="1">
    <source>
        <dbReference type="ARBA" id="ARBA00004141"/>
    </source>
</evidence>
<dbReference type="OrthoDB" id="5398233at2759"/>
<dbReference type="PANTHER" id="PTHR33048:SF19">
    <property type="entry name" value="MEMBRANE PROTEIN PTH11-LIKE, PUTATIVE (AFU_ORTHOLOGUE AFUA_1G14080)-RELATED"/>
    <property type="match status" value="1"/>
</dbReference>